<dbReference type="EMBL" id="BPLR01016299">
    <property type="protein sequence ID" value="GIY82866.1"/>
    <property type="molecule type" value="Genomic_DNA"/>
</dbReference>
<comment type="caution">
    <text evidence="1">The sequence shown here is derived from an EMBL/GenBank/DDBJ whole genome shotgun (WGS) entry which is preliminary data.</text>
</comment>
<sequence length="102" mass="11671">MSFHSYYGLLKKNNNLSHSTATVSLHVNIGDPYFWEIEKTRAYLRHFARKWTKRGNLAVYEAPNCDLPVETWSADSEGRFLLRGDGNDLPGIKGCRSVCQLH</sequence>
<dbReference type="AlphaFoldDB" id="A0AAV4WJ25"/>
<protein>
    <submittedName>
        <fullName evidence="1">Uncharacterized protein</fullName>
    </submittedName>
</protein>
<keyword evidence="2" id="KW-1185">Reference proteome</keyword>
<evidence type="ECO:0000313" key="2">
    <source>
        <dbReference type="Proteomes" id="UP001054945"/>
    </source>
</evidence>
<gene>
    <name evidence="1" type="ORF">CEXT_209781</name>
</gene>
<proteinExistence type="predicted"/>
<reference evidence="1 2" key="1">
    <citation type="submission" date="2021-06" db="EMBL/GenBank/DDBJ databases">
        <title>Caerostris extrusa draft genome.</title>
        <authorList>
            <person name="Kono N."/>
            <person name="Arakawa K."/>
        </authorList>
    </citation>
    <scope>NUCLEOTIDE SEQUENCE [LARGE SCALE GENOMIC DNA]</scope>
</reference>
<evidence type="ECO:0000313" key="1">
    <source>
        <dbReference type="EMBL" id="GIY82866.1"/>
    </source>
</evidence>
<name>A0AAV4WJ25_CAEEX</name>
<dbReference type="Proteomes" id="UP001054945">
    <property type="component" value="Unassembled WGS sequence"/>
</dbReference>
<organism evidence="1 2">
    <name type="scientific">Caerostris extrusa</name>
    <name type="common">Bark spider</name>
    <name type="synonym">Caerostris bankana</name>
    <dbReference type="NCBI Taxonomy" id="172846"/>
    <lineage>
        <taxon>Eukaryota</taxon>
        <taxon>Metazoa</taxon>
        <taxon>Ecdysozoa</taxon>
        <taxon>Arthropoda</taxon>
        <taxon>Chelicerata</taxon>
        <taxon>Arachnida</taxon>
        <taxon>Araneae</taxon>
        <taxon>Araneomorphae</taxon>
        <taxon>Entelegynae</taxon>
        <taxon>Araneoidea</taxon>
        <taxon>Araneidae</taxon>
        <taxon>Caerostris</taxon>
    </lineage>
</organism>
<accession>A0AAV4WJ25</accession>